<dbReference type="InterPro" id="IPR036396">
    <property type="entry name" value="Cyt_P450_sf"/>
</dbReference>
<keyword evidence="3 4" id="KW-0479">Metal-binding</keyword>
<dbReference type="Pfam" id="PF00067">
    <property type="entry name" value="p450"/>
    <property type="match status" value="1"/>
</dbReference>
<reference evidence="6" key="1">
    <citation type="submission" date="2021-04" db="EMBL/GenBank/DDBJ databases">
        <title>Draft genome assembly of strain Phenylobacterium sp. 20VBR1 using MiniION and Illumina platforms.</title>
        <authorList>
            <person name="Thomas F.A."/>
            <person name="Krishnan K.P."/>
            <person name="Sinha R.K."/>
        </authorList>
    </citation>
    <scope>NUCLEOTIDE SEQUENCE</scope>
    <source>
        <strain evidence="6">20VBR1</strain>
    </source>
</reference>
<dbReference type="GO" id="GO:0004497">
    <property type="term" value="F:monooxygenase activity"/>
    <property type="evidence" value="ECO:0007669"/>
    <property type="project" value="UniProtKB-KW"/>
</dbReference>
<evidence type="ECO:0000256" key="5">
    <source>
        <dbReference type="SAM" id="MobiDB-lite"/>
    </source>
</evidence>
<accession>A0A941HUQ1</accession>
<dbReference type="GO" id="GO:0016705">
    <property type="term" value="F:oxidoreductase activity, acting on paired donors, with incorporation or reduction of molecular oxygen"/>
    <property type="evidence" value="ECO:0007669"/>
    <property type="project" value="InterPro"/>
</dbReference>
<keyword evidence="4" id="KW-0503">Monooxygenase</keyword>
<evidence type="ECO:0000256" key="4">
    <source>
        <dbReference type="RuleBase" id="RU000461"/>
    </source>
</evidence>
<feature type="region of interest" description="Disordered" evidence="5">
    <location>
        <begin position="1"/>
        <end position="23"/>
    </location>
</feature>
<dbReference type="Proteomes" id="UP000622580">
    <property type="component" value="Unassembled WGS sequence"/>
</dbReference>
<keyword evidence="7" id="KW-1185">Reference proteome</keyword>
<evidence type="ECO:0000256" key="3">
    <source>
        <dbReference type="PIRSR" id="PIRSR602401-1"/>
    </source>
</evidence>
<dbReference type="PRINTS" id="PR00463">
    <property type="entry name" value="EP450I"/>
</dbReference>
<dbReference type="GO" id="GO:0005506">
    <property type="term" value="F:iron ion binding"/>
    <property type="evidence" value="ECO:0007669"/>
    <property type="project" value="InterPro"/>
</dbReference>
<dbReference type="Gene3D" id="1.10.630.10">
    <property type="entry name" value="Cytochrome P450"/>
    <property type="match status" value="1"/>
</dbReference>
<comment type="caution">
    <text evidence="6">The sequence shown here is derived from an EMBL/GenBank/DDBJ whole genome shotgun (WGS) entry which is preliminary data.</text>
</comment>
<dbReference type="GO" id="GO:0020037">
    <property type="term" value="F:heme binding"/>
    <property type="evidence" value="ECO:0007669"/>
    <property type="project" value="InterPro"/>
</dbReference>
<dbReference type="InterPro" id="IPR001128">
    <property type="entry name" value="Cyt_P450"/>
</dbReference>
<protein>
    <submittedName>
        <fullName evidence="6">Cytochrome P450</fullName>
    </submittedName>
</protein>
<sequence length="458" mass="50535">MSLAEPTPKLAASDPPPARMPLFGMEKAGRKHPFPNIPPQAYEVPVLKVPTITGISYYVVSDPAGVKQVLLDKVANYPKTERERRYFSAMFGDGLLSTDGELWRTHRRTMAPSFSPPSVAAYAPAMAASALAFRTRWDQQPEGAEIEVAEAMTDLTLEIIARTMFSTDGASVSATVRHSMEGAMAELNMNLLDILPVIGDVRFRAREKRIAAVFAEMDADIARMIEDRKANPTDGPQDLLSRLIEARDSEGGETMSAKEIRDQVVTIFLAGHETTAATMCWVWYLLSQHPTVAARLQAELDTVLAGRPPTHEDLPGLTYTRMVVDEALRVYPAAPGISTRVALEADEICGMKIPKGGMVAIAPWILHRHKLLWDDPGRFDPERFAKDAPERPRFAYMPFGGGPKVCIGASLATTEVMLILATLAQRYSLELKPGHEVEVQQQITMRPRGGLPMILHRR</sequence>
<dbReference type="PANTHER" id="PTHR24305">
    <property type="entry name" value="CYTOCHROME P450"/>
    <property type="match status" value="1"/>
</dbReference>
<comment type="cofactor">
    <cofactor evidence="1 3">
        <name>heme</name>
        <dbReference type="ChEBI" id="CHEBI:30413"/>
    </cofactor>
</comment>
<keyword evidence="4" id="KW-0560">Oxidoreductase</keyword>
<dbReference type="SUPFAM" id="SSF48264">
    <property type="entry name" value="Cytochrome P450"/>
    <property type="match status" value="1"/>
</dbReference>
<organism evidence="6 7">
    <name type="scientific">Phenylobacterium glaciei</name>
    <dbReference type="NCBI Taxonomy" id="2803784"/>
    <lineage>
        <taxon>Bacteria</taxon>
        <taxon>Pseudomonadati</taxon>
        <taxon>Pseudomonadota</taxon>
        <taxon>Alphaproteobacteria</taxon>
        <taxon>Caulobacterales</taxon>
        <taxon>Caulobacteraceae</taxon>
        <taxon>Phenylobacterium</taxon>
    </lineage>
</organism>
<evidence type="ECO:0000313" key="6">
    <source>
        <dbReference type="EMBL" id="MBR7617838.1"/>
    </source>
</evidence>
<dbReference type="PANTHER" id="PTHR24305:SF166">
    <property type="entry name" value="CYTOCHROME P450 12A4, MITOCHONDRIAL-RELATED"/>
    <property type="match status" value="1"/>
</dbReference>
<feature type="binding site" description="axial binding residue" evidence="3">
    <location>
        <position position="406"/>
    </location>
    <ligand>
        <name>heme</name>
        <dbReference type="ChEBI" id="CHEBI:30413"/>
    </ligand>
    <ligandPart>
        <name>Fe</name>
        <dbReference type="ChEBI" id="CHEBI:18248"/>
    </ligandPart>
</feature>
<dbReference type="EMBL" id="JAGSGD010000001">
    <property type="protein sequence ID" value="MBR7617838.1"/>
    <property type="molecule type" value="Genomic_DNA"/>
</dbReference>
<dbReference type="PROSITE" id="PS00086">
    <property type="entry name" value="CYTOCHROME_P450"/>
    <property type="match status" value="1"/>
</dbReference>
<name>A0A941HUQ1_9CAUL</name>
<dbReference type="PRINTS" id="PR00385">
    <property type="entry name" value="P450"/>
</dbReference>
<keyword evidence="3 4" id="KW-0349">Heme</keyword>
<proteinExistence type="inferred from homology"/>
<comment type="similarity">
    <text evidence="2 4">Belongs to the cytochrome P450 family.</text>
</comment>
<dbReference type="InterPro" id="IPR050121">
    <property type="entry name" value="Cytochrome_P450_monoxygenase"/>
</dbReference>
<gene>
    <name evidence="6" type="ORF">JKL49_00435</name>
</gene>
<evidence type="ECO:0000313" key="7">
    <source>
        <dbReference type="Proteomes" id="UP000622580"/>
    </source>
</evidence>
<dbReference type="AlphaFoldDB" id="A0A941HUQ1"/>
<evidence type="ECO:0000256" key="1">
    <source>
        <dbReference type="ARBA" id="ARBA00001971"/>
    </source>
</evidence>
<dbReference type="RefSeq" id="WP_215337391.1">
    <property type="nucleotide sequence ID" value="NZ_JAGSGD010000001.1"/>
</dbReference>
<dbReference type="InterPro" id="IPR002401">
    <property type="entry name" value="Cyt_P450_E_grp-I"/>
</dbReference>
<keyword evidence="3 4" id="KW-0408">Iron</keyword>
<evidence type="ECO:0000256" key="2">
    <source>
        <dbReference type="ARBA" id="ARBA00010617"/>
    </source>
</evidence>
<dbReference type="InterPro" id="IPR017972">
    <property type="entry name" value="Cyt_P450_CS"/>
</dbReference>